<comment type="caution">
    <text evidence="2">The sequence shown here is derived from an EMBL/GenBank/DDBJ whole genome shotgun (WGS) entry which is preliminary data.</text>
</comment>
<gene>
    <name evidence="2" type="ORF">A3H70_04935</name>
</gene>
<name>A0A1G2BS02_9BACT</name>
<accession>A0A1G2BS02</accession>
<feature type="transmembrane region" description="Helical" evidence="1">
    <location>
        <begin position="119"/>
        <end position="138"/>
    </location>
</feature>
<dbReference type="STRING" id="1798553.A3H70_04935"/>
<feature type="transmembrane region" description="Helical" evidence="1">
    <location>
        <begin position="316"/>
        <end position="336"/>
    </location>
</feature>
<organism evidence="2 3">
    <name type="scientific">Candidatus Komeilibacteria bacterium RIFCSPLOWO2_02_FULL_48_11</name>
    <dbReference type="NCBI Taxonomy" id="1798553"/>
    <lineage>
        <taxon>Bacteria</taxon>
        <taxon>Candidatus Komeiliibacteriota</taxon>
    </lineage>
</organism>
<dbReference type="Proteomes" id="UP000178109">
    <property type="component" value="Unassembled WGS sequence"/>
</dbReference>
<feature type="transmembrane region" description="Helical" evidence="1">
    <location>
        <begin position="169"/>
        <end position="191"/>
    </location>
</feature>
<protein>
    <recommendedName>
        <fullName evidence="4">Glycosyltransferase RgtA/B/C/D-like domain-containing protein</fullName>
    </recommendedName>
</protein>
<feature type="transmembrane region" description="Helical" evidence="1">
    <location>
        <begin position="71"/>
        <end position="89"/>
    </location>
</feature>
<sequence>MRKRAVNLVLVWLVFFIVFSLGQASIRVFWSNDDPYYHARHSALINETGNLTLVEPWLTMHFLSYAPTDPWWGFHAAMAFFIHFFGVVWGSKILSALLAASAFAIFYFILVAHKVSKPLLWTVIFWGSSVALLSRLLLERPHLLTLPVLMLAWHLGSCRRYWWLFALSIVYTLAYHLAPLIMVIIAAQLFIDYWFKRQFDLKLLMAALGGILGGILLHPQSLNYVYVMFVEIWQVLYLRFSGINLNIGGEMITMPFWKLLQNVALPLIFYLPTAAAFLAFRKDWPLQHSSRLHVLGVISAAWLVVALVVPRAATEYWLPFAWLFSALTWSVILSTADGERIKNYFNEFITTKITRPFIYALVAVLLAVNIVNLTLDIREANTNPMPGQIKEAAEWLSSHTPEQSVVFYDNWSYWPLMFYYNQRNRYLTGMEPTLAYEYNHDLYWTWRNISVNGFVCDRSDGCPRSSIYLAVAGVADAIRNKFQSEHILVKNDANSWLYKVLVARKQDFVKVFGNDGFVIYKILAPHPTPPQPSPW</sequence>
<feature type="transmembrane region" description="Helical" evidence="1">
    <location>
        <begin position="292"/>
        <end position="310"/>
    </location>
</feature>
<evidence type="ECO:0000313" key="3">
    <source>
        <dbReference type="Proteomes" id="UP000178109"/>
    </source>
</evidence>
<keyword evidence="1" id="KW-0472">Membrane</keyword>
<dbReference type="AlphaFoldDB" id="A0A1G2BS02"/>
<proteinExistence type="predicted"/>
<feature type="transmembrane region" description="Helical" evidence="1">
    <location>
        <begin position="203"/>
        <end position="221"/>
    </location>
</feature>
<evidence type="ECO:0008006" key="4">
    <source>
        <dbReference type="Google" id="ProtNLM"/>
    </source>
</evidence>
<keyword evidence="1" id="KW-1133">Transmembrane helix</keyword>
<keyword evidence="1" id="KW-0812">Transmembrane</keyword>
<evidence type="ECO:0000313" key="2">
    <source>
        <dbReference type="EMBL" id="OGY91822.1"/>
    </source>
</evidence>
<evidence type="ECO:0000256" key="1">
    <source>
        <dbReference type="SAM" id="Phobius"/>
    </source>
</evidence>
<feature type="transmembrane region" description="Helical" evidence="1">
    <location>
        <begin position="96"/>
        <end position="113"/>
    </location>
</feature>
<dbReference type="EMBL" id="MHKO01000036">
    <property type="protein sequence ID" value="OGY91822.1"/>
    <property type="molecule type" value="Genomic_DNA"/>
</dbReference>
<feature type="transmembrane region" description="Helical" evidence="1">
    <location>
        <begin position="357"/>
        <end position="375"/>
    </location>
</feature>
<reference evidence="2 3" key="1">
    <citation type="journal article" date="2016" name="Nat. Commun.">
        <title>Thousands of microbial genomes shed light on interconnected biogeochemical processes in an aquifer system.</title>
        <authorList>
            <person name="Anantharaman K."/>
            <person name="Brown C.T."/>
            <person name="Hug L.A."/>
            <person name="Sharon I."/>
            <person name="Castelle C.J."/>
            <person name="Probst A.J."/>
            <person name="Thomas B.C."/>
            <person name="Singh A."/>
            <person name="Wilkins M.J."/>
            <person name="Karaoz U."/>
            <person name="Brodie E.L."/>
            <person name="Williams K.H."/>
            <person name="Hubbard S.S."/>
            <person name="Banfield J.F."/>
        </authorList>
    </citation>
    <scope>NUCLEOTIDE SEQUENCE [LARGE SCALE GENOMIC DNA]</scope>
</reference>
<feature type="transmembrane region" description="Helical" evidence="1">
    <location>
        <begin position="259"/>
        <end position="280"/>
    </location>
</feature>